<dbReference type="Proteomes" id="UP001566132">
    <property type="component" value="Unassembled WGS sequence"/>
</dbReference>
<dbReference type="AlphaFoldDB" id="A0ABD1E2U3"/>
<reference evidence="1 2" key="1">
    <citation type="submission" date="2024-05" db="EMBL/GenBank/DDBJ databases">
        <title>Genetic variation in Jamaican populations of the coffee berry borer (Hypothenemus hampei).</title>
        <authorList>
            <person name="Errbii M."/>
            <person name="Myrie A."/>
        </authorList>
    </citation>
    <scope>NUCLEOTIDE SEQUENCE [LARGE SCALE GENOMIC DNA]</scope>
    <source>
        <strain evidence="1">JA-Hopewell-2020-01-JO</strain>
        <tissue evidence="1">Whole body</tissue>
    </source>
</reference>
<proteinExistence type="predicted"/>
<comment type="caution">
    <text evidence="1">The sequence shown here is derived from an EMBL/GenBank/DDBJ whole genome shotgun (WGS) entry which is preliminary data.</text>
</comment>
<evidence type="ECO:0000313" key="1">
    <source>
        <dbReference type="EMBL" id="KAL1488665.1"/>
    </source>
</evidence>
<dbReference type="EMBL" id="JBDJPC010000013">
    <property type="protein sequence ID" value="KAL1488665.1"/>
    <property type="molecule type" value="Genomic_DNA"/>
</dbReference>
<accession>A0ABD1E2U3</accession>
<evidence type="ECO:0000313" key="2">
    <source>
        <dbReference type="Proteomes" id="UP001566132"/>
    </source>
</evidence>
<gene>
    <name evidence="1" type="ORF">ABEB36_014465</name>
</gene>
<name>A0ABD1E2U3_HYPHA</name>
<protein>
    <submittedName>
        <fullName evidence="1">Uncharacterized protein</fullName>
    </submittedName>
</protein>
<organism evidence="1 2">
    <name type="scientific">Hypothenemus hampei</name>
    <name type="common">Coffee berry borer</name>
    <dbReference type="NCBI Taxonomy" id="57062"/>
    <lineage>
        <taxon>Eukaryota</taxon>
        <taxon>Metazoa</taxon>
        <taxon>Ecdysozoa</taxon>
        <taxon>Arthropoda</taxon>
        <taxon>Hexapoda</taxon>
        <taxon>Insecta</taxon>
        <taxon>Pterygota</taxon>
        <taxon>Neoptera</taxon>
        <taxon>Endopterygota</taxon>
        <taxon>Coleoptera</taxon>
        <taxon>Polyphaga</taxon>
        <taxon>Cucujiformia</taxon>
        <taxon>Curculionidae</taxon>
        <taxon>Scolytinae</taxon>
        <taxon>Hypothenemus</taxon>
    </lineage>
</organism>
<sequence length="102" mass="11413">MGFLAGNDGKSAAVTVLHFPPFLLLSFSFGLKQILTSGRCQDHHIIPPLVSGCRKTNDSTFLNWWLGIGMILECCRWFSRKGMGLHKRQQGEGELRRGGQRP</sequence>
<keyword evidence="2" id="KW-1185">Reference proteome</keyword>